<evidence type="ECO:0000313" key="4">
    <source>
        <dbReference type="Proteomes" id="UP001165121"/>
    </source>
</evidence>
<evidence type="ECO:0000256" key="1">
    <source>
        <dbReference type="SAM" id="Coils"/>
    </source>
</evidence>
<gene>
    <name evidence="3" type="ORF">Pfra01_002916100</name>
</gene>
<evidence type="ECO:0000313" key="3">
    <source>
        <dbReference type="EMBL" id="GMG14628.1"/>
    </source>
</evidence>
<reference evidence="3" key="1">
    <citation type="submission" date="2023-04" db="EMBL/GenBank/DDBJ databases">
        <title>Phytophthora fragariaefolia NBRC 109709.</title>
        <authorList>
            <person name="Ichikawa N."/>
            <person name="Sato H."/>
            <person name="Tonouchi N."/>
        </authorList>
    </citation>
    <scope>NUCLEOTIDE SEQUENCE</scope>
    <source>
        <strain evidence="3">NBRC 109709</strain>
    </source>
</reference>
<feature type="region of interest" description="Disordered" evidence="2">
    <location>
        <begin position="296"/>
        <end position="381"/>
    </location>
</feature>
<name>A0A9W6YHK9_9STRA</name>
<sequence>MMVDYARKAAAQCGPAAALASAVALGDGGADGAVPAAAAQAPGAGGAHGHREWRVGPGGHGVWRCVLRLKAESWGGERNSRVESRKVDQSGCDAYFGVAWGYFAADNKHFTLHVNGKEYPAKIGALSGVLVVVSGGGGLETLTPACLLTVWGGGCSAVAVHSGDPQDLRRQLLLQKWRDRAGAGMRGLVKRGTGGGAESAVDCGSYEEDNPVPGTACLGWLWDMLGGSLISSLYCAIQKGDVARVEEDLVKIIAGGAIEDVHEELVDFYEWMTDDEHPNGIIVTDELELIREHPEYLTLSDEQPTKKQKLLPPSAGNSTVPGTANASIMNTPLATDAGSEAESQTDGRASVQRSPVFAPTPSPRLSPMQLHSSNHDQDDDKDVDLLEDDILDGMETKPAEPPRQKEYLTDPDYLKLLPIRERLQKSVRDAERDISELNAKVDANSNIIVKVSIVSRLCCHCTSAHGILSSYLFRIVSNKCSRQRPSSVPRSQMNWTRSRRRSLLSSRVESAAPSVCSNPADSWLLPCACTRVEEEGLSTNFKYVDSGLGSKSSPNVCLFRQNTQKAYPA</sequence>
<comment type="caution">
    <text evidence="3">The sequence shown here is derived from an EMBL/GenBank/DDBJ whole genome shotgun (WGS) entry which is preliminary data.</text>
</comment>
<dbReference type="Proteomes" id="UP001165121">
    <property type="component" value="Unassembled WGS sequence"/>
</dbReference>
<organism evidence="3 4">
    <name type="scientific">Phytophthora fragariaefolia</name>
    <dbReference type="NCBI Taxonomy" id="1490495"/>
    <lineage>
        <taxon>Eukaryota</taxon>
        <taxon>Sar</taxon>
        <taxon>Stramenopiles</taxon>
        <taxon>Oomycota</taxon>
        <taxon>Peronosporomycetes</taxon>
        <taxon>Peronosporales</taxon>
        <taxon>Peronosporaceae</taxon>
        <taxon>Phytophthora</taxon>
    </lineage>
</organism>
<proteinExistence type="predicted"/>
<feature type="compositionally biased region" description="Polar residues" evidence="2">
    <location>
        <begin position="315"/>
        <end position="333"/>
    </location>
</feature>
<feature type="coiled-coil region" evidence="1">
    <location>
        <begin position="420"/>
        <end position="447"/>
    </location>
</feature>
<evidence type="ECO:0000256" key="2">
    <source>
        <dbReference type="SAM" id="MobiDB-lite"/>
    </source>
</evidence>
<feature type="compositionally biased region" description="Polar residues" evidence="2">
    <location>
        <begin position="341"/>
        <end position="353"/>
    </location>
</feature>
<dbReference type="EMBL" id="BSXT01018853">
    <property type="protein sequence ID" value="GMG14628.1"/>
    <property type="molecule type" value="Genomic_DNA"/>
</dbReference>
<dbReference type="AlphaFoldDB" id="A0A9W6YHK9"/>
<dbReference type="OrthoDB" id="153872at2759"/>
<protein>
    <submittedName>
        <fullName evidence="3">Unnamed protein product</fullName>
    </submittedName>
</protein>
<keyword evidence="4" id="KW-1185">Reference proteome</keyword>
<accession>A0A9W6YHK9</accession>
<keyword evidence="1" id="KW-0175">Coiled coil</keyword>